<proteinExistence type="predicted"/>
<evidence type="ECO:0000313" key="4">
    <source>
        <dbReference type="Proteomes" id="UP001417504"/>
    </source>
</evidence>
<dbReference type="Proteomes" id="UP001417504">
    <property type="component" value="Unassembled WGS sequence"/>
</dbReference>
<organism evidence="3 4">
    <name type="scientific">Stephania japonica</name>
    <dbReference type="NCBI Taxonomy" id="461633"/>
    <lineage>
        <taxon>Eukaryota</taxon>
        <taxon>Viridiplantae</taxon>
        <taxon>Streptophyta</taxon>
        <taxon>Embryophyta</taxon>
        <taxon>Tracheophyta</taxon>
        <taxon>Spermatophyta</taxon>
        <taxon>Magnoliopsida</taxon>
        <taxon>Ranunculales</taxon>
        <taxon>Menispermaceae</taxon>
        <taxon>Menispermoideae</taxon>
        <taxon>Cissampelideae</taxon>
        <taxon>Stephania</taxon>
    </lineage>
</organism>
<gene>
    <name evidence="3" type="ORF">Sjap_003639</name>
</gene>
<evidence type="ECO:0000313" key="3">
    <source>
        <dbReference type="EMBL" id="KAK9156159.1"/>
    </source>
</evidence>
<sequence length="109" mass="12427">MVYLFMGMWNFWIFILHYLIMICLLSGGMNGYMYISDKPACSAEVSSPIKDTKMITRNKVISVLYKCPPLHPQIPRPPEGVAMPQVLIHKKDVKPTRVLWSEKSAASAR</sequence>
<keyword evidence="4" id="KW-1185">Reference proteome</keyword>
<evidence type="ECO:0000256" key="1">
    <source>
        <dbReference type="SAM" id="Phobius"/>
    </source>
</evidence>
<dbReference type="InterPro" id="IPR041412">
    <property type="entry name" value="Xrn1_helical"/>
</dbReference>
<keyword evidence="1" id="KW-0472">Membrane</keyword>
<name>A0AAP0PVN6_9MAGN</name>
<keyword evidence="1" id="KW-0812">Transmembrane</keyword>
<evidence type="ECO:0000259" key="2">
    <source>
        <dbReference type="Pfam" id="PF17846"/>
    </source>
</evidence>
<comment type="caution">
    <text evidence="3">The sequence shown here is derived from an EMBL/GenBank/DDBJ whole genome shotgun (WGS) entry which is preliminary data.</text>
</comment>
<reference evidence="3 4" key="1">
    <citation type="submission" date="2024-01" db="EMBL/GenBank/DDBJ databases">
        <title>Genome assemblies of Stephania.</title>
        <authorList>
            <person name="Yang L."/>
        </authorList>
    </citation>
    <scope>NUCLEOTIDE SEQUENCE [LARGE SCALE GENOMIC DNA]</scope>
    <source>
        <strain evidence="3">QJT</strain>
        <tissue evidence="3">Leaf</tissue>
    </source>
</reference>
<feature type="domain" description="Xrn1 helical" evidence="2">
    <location>
        <begin position="25"/>
        <end position="92"/>
    </location>
</feature>
<dbReference type="AlphaFoldDB" id="A0AAP0PVN6"/>
<feature type="transmembrane region" description="Helical" evidence="1">
    <location>
        <begin position="6"/>
        <end position="25"/>
    </location>
</feature>
<accession>A0AAP0PVN6</accession>
<keyword evidence="1" id="KW-1133">Transmembrane helix</keyword>
<dbReference type="EMBL" id="JBBNAE010000001">
    <property type="protein sequence ID" value="KAK9156159.1"/>
    <property type="molecule type" value="Genomic_DNA"/>
</dbReference>
<protein>
    <recommendedName>
        <fullName evidence="2">Xrn1 helical domain-containing protein</fullName>
    </recommendedName>
</protein>
<dbReference type="Pfam" id="PF17846">
    <property type="entry name" value="XRN_M"/>
    <property type="match status" value="1"/>
</dbReference>